<comment type="subcellular location">
    <subcellularLocation>
        <location evidence="1">Mitochondrion membrane</location>
        <topology evidence="1">Multi-pass membrane protein</topology>
    </subcellularLocation>
</comment>
<dbReference type="Pfam" id="PF00153">
    <property type="entry name" value="Mito_carr"/>
    <property type="match status" value="3"/>
</dbReference>
<evidence type="ECO:0000256" key="1">
    <source>
        <dbReference type="ARBA" id="ARBA00004225"/>
    </source>
</evidence>
<dbReference type="InterPro" id="IPR023395">
    <property type="entry name" value="MCP_dom_sf"/>
</dbReference>
<evidence type="ECO:0000256" key="5">
    <source>
        <dbReference type="ARBA" id="ARBA00022737"/>
    </source>
</evidence>
<dbReference type="PANTHER" id="PTHR45624">
    <property type="entry name" value="MITOCHONDRIAL BASIC AMINO ACIDS TRANSPORTER-RELATED"/>
    <property type="match status" value="1"/>
</dbReference>
<feature type="repeat" description="Solcar" evidence="9">
    <location>
        <begin position="157"/>
        <end position="247"/>
    </location>
</feature>
<feature type="repeat" description="Solcar" evidence="9">
    <location>
        <begin position="262"/>
        <end position="348"/>
    </location>
</feature>
<keyword evidence="13" id="KW-1185">Reference proteome</keyword>
<dbReference type="PANTHER" id="PTHR45624:SF10">
    <property type="entry name" value="SLC (SOLUTE CARRIER) HOMOLOG"/>
    <property type="match status" value="1"/>
</dbReference>
<dbReference type="Gene3D" id="1.50.40.10">
    <property type="entry name" value="Mitochondrial carrier domain"/>
    <property type="match status" value="2"/>
</dbReference>
<evidence type="ECO:0000256" key="2">
    <source>
        <dbReference type="ARBA" id="ARBA00006375"/>
    </source>
</evidence>
<evidence type="ECO:0000256" key="10">
    <source>
        <dbReference type="RuleBase" id="RU000488"/>
    </source>
</evidence>
<keyword evidence="8 9" id="KW-0472">Membrane</keyword>
<keyword evidence="5" id="KW-0677">Repeat</keyword>
<comment type="similarity">
    <text evidence="2 10">Belongs to the mitochondrial carrier (TC 2.A.29) family.</text>
</comment>
<keyword evidence="6" id="KW-1133">Transmembrane helix</keyword>
<dbReference type="PROSITE" id="PS50920">
    <property type="entry name" value="SOLCAR"/>
    <property type="match status" value="3"/>
</dbReference>
<comment type="caution">
    <text evidence="12">The sequence shown here is derived from an EMBL/GenBank/DDBJ whole genome shotgun (WGS) entry which is preliminary data.</text>
</comment>
<dbReference type="InterPro" id="IPR018108">
    <property type="entry name" value="MCP_transmembrane"/>
</dbReference>
<feature type="region of interest" description="Disordered" evidence="11">
    <location>
        <begin position="92"/>
        <end position="131"/>
    </location>
</feature>
<keyword evidence="3 10" id="KW-0813">Transport</keyword>
<dbReference type="OMA" id="CAGWIAT"/>
<proteinExistence type="inferred from homology"/>
<dbReference type="InterPro" id="IPR050567">
    <property type="entry name" value="Mitochondrial_Carrier"/>
</dbReference>
<dbReference type="Proteomes" id="UP000324585">
    <property type="component" value="Unassembled WGS sequence"/>
</dbReference>
<evidence type="ECO:0000313" key="13">
    <source>
        <dbReference type="Proteomes" id="UP000324585"/>
    </source>
</evidence>
<evidence type="ECO:0000256" key="11">
    <source>
        <dbReference type="SAM" id="MobiDB-lite"/>
    </source>
</evidence>
<reference evidence="13" key="1">
    <citation type="journal article" date="2019" name="Nat. Commun.">
        <title>Expansion of phycobilisome linker gene families in mesophilic red algae.</title>
        <authorList>
            <person name="Lee J."/>
            <person name="Kim D."/>
            <person name="Bhattacharya D."/>
            <person name="Yoon H.S."/>
        </authorList>
    </citation>
    <scope>NUCLEOTIDE SEQUENCE [LARGE SCALE GENOMIC DNA]</scope>
    <source>
        <strain evidence="13">CCMP 1328</strain>
    </source>
</reference>
<dbReference type="AlphaFoldDB" id="A0A5J4YUP6"/>
<dbReference type="OrthoDB" id="193856at2759"/>
<evidence type="ECO:0000256" key="6">
    <source>
        <dbReference type="ARBA" id="ARBA00022989"/>
    </source>
</evidence>
<name>A0A5J4YUP6_PORPP</name>
<accession>A0A5J4YUP6</accession>
<dbReference type="GO" id="GO:0022857">
    <property type="term" value="F:transmembrane transporter activity"/>
    <property type="evidence" value="ECO:0007669"/>
    <property type="project" value="TreeGrafter"/>
</dbReference>
<dbReference type="EMBL" id="VRMN01000004">
    <property type="protein sequence ID" value="KAA8494552.1"/>
    <property type="molecule type" value="Genomic_DNA"/>
</dbReference>
<feature type="compositionally biased region" description="Low complexity" evidence="11">
    <location>
        <begin position="118"/>
        <end position="129"/>
    </location>
</feature>
<organism evidence="12 13">
    <name type="scientific">Porphyridium purpureum</name>
    <name type="common">Red alga</name>
    <name type="synonym">Porphyridium cruentum</name>
    <dbReference type="NCBI Taxonomy" id="35688"/>
    <lineage>
        <taxon>Eukaryota</taxon>
        <taxon>Rhodophyta</taxon>
        <taxon>Bangiophyceae</taxon>
        <taxon>Porphyridiales</taxon>
        <taxon>Porphyridiaceae</taxon>
        <taxon>Porphyridium</taxon>
    </lineage>
</organism>
<evidence type="ECO:0000256" key="4">
    <source>
        <dbReference type="ARBA" id="ARBA00022692"/>
    </source>
</evidence>
<dbReference type="GO" id="GO:0031966">
    <property type="term" value="C:mitochondrial membrane"/>
    <property type="evidence" value="ECO:0007669"/>
    <property type="project" value="UniProtKB-SubCell"/>
</dbReference>
<evidence type="ECO:0000256" key="3">
    <source>
        <dbReference type="ARBA" id="ARBA00022448"/>
    </source>
</evidence>
<evidence type="ECO:0000313" key="12">
    <source>
        <dbReference type="EMBL" id="KAA8494552.1"/>
    </source>
</evidence>
<keyword evidence="7" id="KW-0496">Mitochondrion</keyword>
<feature type="repeat" description="Solcar" evidence="9">
    <location>
        <begin position="349"/>
        <end position="432"/>
    </location>
</feature>
<feature type="compositionally biased region" description="Low complexity" evidence="11">
    <location>
        <begin position="102"/>
        <end position="111"/>
    </location>
</feature>
<dbReference type="SUPFAM" id="SSF103506">
    <property type="entry name" value="Mitochondrial carrier"/>
    <property type="match status" value="1"/>
</dbReference>
<keyword evidence="4 9" id="KW-0812">Transmembrane</keyword>
<evidence type="ECO:0000256" key="9">
    <source>
        <dbReference type="PROSITE-ProRule" id="PRU00282"/>
    </source>
</evidence>
<gene>
    <name evidence="12" type="ORF">FVE85_2793</name>
</gene>
<protein>
    <submittedName>
        <fullName evidence="12">Mitochondrial arginine transporter BAC2</fullName>
    </submittedName>
</protein>
<sequence>MYVGIEAVTMDAEQVGCDSAPAQGMRWDVEILAGALSGAVGICLTHPLDTLRVRMQTFAGQSAHADGASKNLLAENAWKSCQTHSLGLASPRPQACAGHATGSGSTTSSSSNWEMYRSGSANGSNNAAGHRGVAGPKCIPGAQSMCISNALKQWKEGGSMHSSARSQRAAALSRPVLYQVSSAQPSIPRLALERPVQNPYGSVIGGLRTMLQTEGVRGAYRGIAAPLAFAPLLTIFQFASYQAANVGLNSSFMQRLTTVQVSETNKALAAGCFSGFVQCFVSTPSELLKIRVQALERSGGESSFGVWKCLVQTLQTDGFRGLFRGFGINAARRVPAFGIYFFSYEELKTHSVPTFVSGGMAGCAGWIATYPLDVLKSRMQSCPARSTVWEVVRSGLRSEGPRFMYRGLSATLIRSFPFHGTMFCVYELIKKAAL</sequence>
<evidence type="ECO:0000256" key="7">
    <source>
        <dbReference type="ARBA" id="ARBA00023128"/>
    </source>
</evidence>
<evidence type="ECO:0000256" key="8">
    <source>
        <dbReference type="ARBA" id="ARBA00023136"/>
    </source>
</evidence>